<dbReference type="EMBL" id="UZAI01008274">
    <property type="protein sequence ID" value="VDP01581.1"/>
    <property type="molecule type" value="Genomic_DNA"/>
</dbReference>
<dbReference type="AlphaFoldDB" id="A0A183M9E8"/>
<name>A0A183M9E8_9TREM</name>
<sequence length="100" mass="11565">MCFQQIGYIQHNISTQTNTHSYIDLARPHHREQDRSYLNQSDVHKVIGRRENQESFRSSPIGGCQNETEAREALNNWTNNITNVSIQPSHKILTNSTNSR</sequence>
<reference evidence="1 2" key="1">
    <citation type="submission" date="2018-11" db="EMBL/GenBank/DDBJ databases">
        <authorList>
            <consortium name="Pathogen Informatics"/>
        </authorList>
    </citation>
    <scope>NUCLEOTIDE SEQUENCE [LARGE SCALE GENOMIC DNA]</scope>
    <source>
        <strain evidence="1 2">Zambia</strain>
    </source>
</reference>
<protein>
    <submittedName>
        <fullName evidence="1">Uncharacterized protein</fullName>
    </submittedName>
</protein>
<proteinExistence type="predicted"/>
<dbReference type="Proteomes" id="UP000277204">
    <property type="component" value="Unassembled WGS sequence"/>
</dbReference>
<accession>A0A183M9E8</accession>
<evidence type="ECO:0000313" key="2">
    <source>
        <dbReference type="Proteomes" id="UP000277204"/>
    </source>
</evidence>
<evidence type="ECO:0000313" key="1">
    <source>
        <dbReference type="EMBL" id="VDP01581.1"/>
    </source>
</evidence>
<keyword evidence="2" id="KW-1185">Reference proteome</keyword>
<organism evidence="1 2">
    <name type="scientific">Schistosoma margrebowiei</name>
    <dbReference type="NCBI Taxonomy" id="48269"/>
    <lineage>
        <taxon>Eukaryota</taxon>
        <taxon>Metazoa</taxon>
        <taxon>Spiralia</taxon>
        <taxon>Lophotrochozoa</taxon>
        <taxon>Platyhelminthes</taxon>
        <taxon>Trematoda</taxon>
        <taxon>Digenea</taxon>
        <taxon>Strigeidida</taxon>
        <taxon>Schistosomatoidea</taxon>
        <taxon>Schistosomatidae</taxon>
        <taxon>Schistosoma</taxon>
    </lineage>
</organism>
<gene>
    <name evidence="1" type="ORF">SMRZ_LOCUS12676</name>
</gene>